<dbReference type="NCBIfam" id="NF005559">
    <property type="entry name" value="PRK07231.1"/>
    <property type="match status" value="1"/>
</dbReference>
<comment type="caution">
    <text evidence="4">The sequence shown here is derived from an EMBL/GenBank/DDBJ whole genome shotgun (WGS) entry which is preliminary data.</text>
</comment>
<dbReference type="CDD" id="cd05233">
    <property type="entry name" value="SDR_c"/>
    <property type="match status" value="1"/>
</dbReference>
<dbReference type="SMART" id="SM00822">
    <property type="entry name" value="PKS_KR"/>
    <property type="match status" value="1"/>
</dbReference>
<name>A0A9X5E6X0_9CYAN</name>
<evidence type="ECO:0000313" key="5">
    <source>
        <dbReference type="Proteomes" id="UP000031532"/>
    </source>
</evidence>
<dbReference type="RefSeq" id="WP_039713194.1">
    <property type="nucleotide sequence ID" value="NZ_JTJC03000003.1"/>
</dbReference>
<dbReference type="Proteomes" id="UP000031532">
    <property type="component" value="Unassembled WGS sequence"/>
</dbReference>
<evidence type="ECO:0000256" key="1">
    <source>
        <dbReference type="ARBA" id="ARBA00006484"/>
    </source>
</evidence>
<proteinExistence type="inferred from homology"/>
<evidence type="ECO:0000256" key="2">
    <source>
        <dbReference type="ARBA" id="ARBA00023002"/>
    </source>
</evidence>
<dbReference type="PANTHER" id="PTHR42760">
    <property type="entry name" value="SHORT-CHAIN DEHYDROGENASES/REDUCTASES FAMILY MEMBER"/>
    <property type="match status" value="1"/>
</dbReference>
<reference evidence="4 5" key="1">
    <citation type="journal article" date="2015" name="Genome Announc.">
        <title>Draft Genome Sequence of the Terrestrial Cyanobacterium Scytonema millei VB511283, Isolated from Eastern India.</title>
        <authorList>
            <person name="Sen D."/>
            <person name="Chandrababunaidu M.M."/>
            <person name="Singh D."/>
            <person name="Sanghi N."/>
            <person name="Ghorai A."/>
            <person name="Mishra G.P."/>
            <person name="Madduluri M."/>
            <person name="Adhikary S.P."/>
            <person name="Tripathy S."/>
        </authorList>
    </citation>
    <scope>NUCLEOTIDE SEQUENCE [LARGE SCALE GENOMIC DNA]</scope>
    <source>
        <strain evidence="4 5">VB511283</strain>
    </source>
</reference>
<dbReference type="SUPFAM" id="SSF51735">
    <property type="entry name" value="NAD(P)-binding Rossmann-fold domains"/>
    <property type="match status" value="1"/>
</dbReference>
<keyword evidence="2" id="KW-0560">Oxidoreductase</keyword>
<dbReference type="EMBL" id="JTJC03000003">
    <property type="protein sequence ID" value="NHC35898.1"/>
    <property type="molecule type" value="Genomic_DNA"/>
</dbReference>
<dbReference type="Gene3D" id="3.40.50.720">
    <property type="entry name" value="NAD(P)-binding Rossmann-like Domain"/>
    <property type="match status" value="1"/>
</dbReference>
<dbReference type="AlphaFoldDB" id="A0A9X5E6X0"/>
<keyword evidence="5" id="KW-1185">Reference proteome</keyword>
<dbReference type="InterPro" id="IPR002347">
    <property type="entry name" value="SDR_fam"/>
</dbReference>
<protein>
    <submittedName>
        <fullName evidence="4">SDR family oxidoreductase</fullName>
    </submittedName>
</protein>
<gene>
    <name evidence="4" type="ORF">QH73_0014755</name>
</gene>
<feature type="domain" description="Ketoreductase" evidence="3">
    <location>
        <begin position="10"/>
        <end position="194"/>
    </location>
</feature>
<dbReference type="InterPro" id="IPR020904">
    <property type="entry name" value="Sc_DH/Rdtase_CS"/>
</dbReference>
<dbReference type="PRINTS" id="PR00081">
    <property type="entry name" value="GDHRDH"/>
</dbReference>
<evidence type="ECO:0000259" key="3">
    <source>
        <dbReference type="SMART" id="SM00822"/>
    </source>
</evidence>
<dbReference type="InterPro" id="IPR057326">
    <property type="entry name" value="KR_dom"/>
</dbReference>
<evidence type="ECO:0000313" key="4">
    <source>
        <dbReference type="EMBL" id="NHC35898.1"/>
    </source>
</evidence>
<dbReference type="PRINTS" id="PR00080">
    <property type="entry name" value="SDRFAMILY"/>
</dbReference>
<dbReference type="GO" id="GO:0016616">
    <property type="term" value="F:oxidoreductase activity, acting on the CH-OH group of donors, NAD or NADP as acceptor"/>
    <property type="evidence" value="ECO:0007669"/>
    <property type="project" value="UniProtKB-ARBA"/>
</dbReference>
<dbReference type="InterPro" id="IPR036291">
    <property type="entry name" value="NAD(P)-bd_dom_sf"/>
</dbReference>
<accession>A0A9X5E6X0</accession>
<dbReference type="FunFam" id="3.40.50.720:FF:000084">
    <property type="entry name" value="Short-chain dehydrogenase reductase"/>
    <property type="match status" value="1"/>
</dbReference>
<dbReference type="OrthoDB" id="9803333at2"/>
<organism evidence="4 5">
    <name type="scientific">Scytonema millei VB511283</name>
    <dbReference type="NCBI Taxonomy" id="1245923"/>
    <lineage>
        <taxon>Bacteria</taxon>
        <taxon>Bacillati</taxon>
        <taxon>Cyanobacteriota</taxon>
        <taxon>Cyanophyceae</taxon>
        <taxon>Nostocales</taxon>
        <taxon>Scytonemataceae</taxon>
        <taxon>Scytonema</taxon>
    </lineage>
</organism>
<sequence length="254" mass="27709">MADIFSVADKVVCITGSSRGLGKAIARGFADRGAKVVISSWNSEELETTRDEFRSQGLEVDAVEVDVSKRDRCQQLVNRTIEHYGAIDVLICNAGIDIIKPAEQYEAEEWDKILDINLRGYYFCAQFAAQHMLARGAGSIIMTSSIAGAVGIPGLVPYAASKGGINQMVRTMAVEWAQKGVRVNAVAPGYIDNRMAGVEHNENDPYQQRVTRFTPMGRRGKVEEFLGAYIFLASDAASYITGEVLYVDGGYHAA</sequence>
<comment type="similarity">
    <text evidence="1">Belongs to the short-chain dehydrogenases/reductases (SDR) family.</text>
</comment>
<dbReference type="PROSITE" id="PS00061">
    <property type="entry name" value="ADH_SHORT"/>
    <property type="match status" value="1"/>
</dbReference>
<dbReference type="Pfam" id="PF13561">
    <property type="entry name" value="adh_short_C2"/>
    <property type="match status" value="1"/>
</dbReference>